<accession>A0A5H2XM34</accession>
<sequence>MTGILYIRSVMKDLSTEFLYALDFSTFMKALNSVNIIVALVHSHFQPVFRPQAVEVRGIHHRANHSFCAKGRFCRIFGRNLRKFKEKLKSEG</sequence>
<dbReference type="EMBL" id="AP021134">
    <property type="protein sequence ID" value="BBN69177.1"/>
    <property type="molecule type" value="Genomic_DNA"/>
</dbReference>
<dbReference type="AlphaFoldDB" id="A0A5H2XM34"/>
<reference evidence="1" key="1">
    <citation type="journal article" date="2019" name="Science">
        <title>Mutation of a bHLH transcription factor allowed almond domestication.</title>
        <authorList>
            <person name="Sanchez-Perez R."/>
            <person name="Pavan S."/>
            <person name="Mazzeo R."/>
            <person name="Moldovan C."/>
            <person name="Aiese Cigliano R."/>
            <person name="Del Cueto J."/>
            <person name="Ricciardi F."/>
            <person name="Lotti C."/>
            <person name="Ricciardi L."/>
            <person name="Dicenta F."/>
            <person name="Lopez-Marques R.L."/>
            <person name="Lindberg Moller B."/>
        </authorList>
    </citation>
    <scope>NUCLEOTIDE SEQUENCE</scope>
</reference>
<evidence type="ECO:0000313" key="1">
    <source>
        <dbReference type="EMBL" id="BBN69177.1"/>
    </source>
</evidence>
<gene>
    <name evidence="1" type="ORF">Prudu_797S000100</name>
</gene>
<name>A0A5H2XM34_PRUDU</name>
<organism evidence="1">
    <name type="scientific">Prunus dulcis</name>
    <name type="common">Almond</name>
    <name type="synonym">Amygdalus dulcis</name>
    <dbReference type="NCBI Taxonomy" id="3755"/>
    <lineage>
        <taxon>Eukaryota</taxon>
        <taxon>Viridiplantae</taxon>
        <taxon>Streptophyta</taxon>
        <taxon>Embryophyta</taxon>
        <taxon>Tracheophyta</taxon>
        <taxon>Spermatophyta</taxon>
        <taxon>Magnoliopsida</taxon>
        <taxon>eudicotyledons</taxon>
        <taxon>Gunneridae</taxon>
        <taxon>Pentapetalae</taxon>
        <taxon>rosids</taxon>
        <taxon>fabids</taxon>
        <taxon>Rosales</taxon>
        <taxon>Rosaceae</taxon>
        <taxon>Amygdaloideae</taxon>
        <taxon>Amygdaleae</taxon>
        <taxon>Prunus</taxon>
    </lineage>
</organism>
<proteinExistence type="predicted"/>
<protein>
    <submittedName>
        <fullName evidence="1">Uncharacterized protein</fullName>
    </submittedName>
</protein>